<evidence type="ECO:0000256" key="3">
    <source>
        <dbReference type="ARBA" id="ARBA00022547"/>
    </source>
</evidence>
<dbReference type="GO" id="GO:0046933">
    <property type="term" value="F:proton-transporting ATP synthase activity, rotational mechanism"/>
    <property type="evidence" value="ECO:0007669"/>
    <property type="project" value="UniProtKB-UniRule"/>
</dbReference>
<evidence type="ECO:0000256" key="14">
    <source>
        <dbReference type="RuleBase" id="RU003848"/>
    </source>
</evidence>
<sequence length="169" mass="18557">MPQFDFSTIPSQIFWLVIAFALMYVLVGRLSFPKIERVVEARAEKIDRDLAEAEELRKQADQAMQSYRAALKSAHDQSVAATTQALSAAQEDAAKRLKEEDARIAVRINEAVARIERVRAEAVTHLKEIATDVTADLVEKLVGQRPDANAVATKVADAAAREAATRKAA</sequence>
<dbReference type="GO" id="GO:0012505">
    <property type="term" value="C:endomembrane system"/>
    <property type="evidence" value="ECO:0007669"/>
    <property type="project" value="UniProtKB-SubCell"/>
</dbReference>
<evidence type="ECO:0000256" key="13">
    <source>
        <dbReference type="HAMAP-Rule" id="MF_01398"/>
    </source>
</evidence>
<dbReference type="HAMAP" id="MF_01398">
    <property type="entry name" value="ATP_synth_b_bprime"/>
    <property type="match status" value="1"/>
</dbReference>
<dbReference type="InterPro" id="IPR002146">
    <property type="entry name" value="ATP_synth_b/b'su_bac/chlpt"/>
</dbReference>
<evidence type="ECO:0000256" key="10">
    <source>
        <dbReference type="ARBA" id="ARBA00025198"/>
    </source>
</evidence>
<evidence type="ECO:0000313" key="17">
    <source>
        <dbReference type="Proteomes" id="UP000681075"/>
    </source>
</evidence>
<feature type="transmembrane region" description="Helical" evidence="13">
    <location>
        <begin position="12"/>
        <end position="32"/>
    </location>
</feature>
<evidence type="ECO:0000256" key="9">
    <source>
        <dbReference type="ARBA" id="ARBA00023310"/>
    </source>
</evidence>
<evidence type="ECO:0000256" key="4">
    <source>
        <dbReference type="ARBA" id="ARBA00022692"/>
    </source>
</evidence>
<comment type="subcellular location">
    <subcellularLocation>
        <location evidence="13">Cell membrane</location>
        <topology evidence="13">Single-pass membrane protein</topology>
    </subcellularLocation>
    <subcellularLocation>
        <location evidence="12">Endomembrane system</location>
        <topology evidence="12">Single-pass membrane protein</topology>
    </subcellularLocation>
</comment>
<evidence type="ECO:0000256" key="6">
    <source>
        <dbReference type="ARBA" id="ARBA00022989"/>
    </source>
</evidence>
<reference evidence="16" key="1">
    <citation type="submission" date="2021-02" db="EMBL/GenBank/DDBJ databases">
        <title>Genome sequence of Rhodospirillales sp. strain TMPK1 isolated from soil.</title>
        <authorList>
            <person name="Nakai R."/>
            <person name="Kusada H."/>
            <person name="Tamaki H."/>
        </authorList>
    </citation>
    <scope>NUCLEOTIDE SEQUENCE</scope>
    <source>
        <strain evidence="16">TMPK1</strain>
    </source>
</reference>
<comment type="similarity">
    <text evidence="1 13 14">Belongs to the ATPase B chain family.</text>
</comment>
<organism evidence="16 17">
    <name type="scientific">Roseiterribacter gracilis</name>
    <dbReference type="NCBI Taxonomy" id="2812848"/>
    <lineage>
        <taxon>Bacteria</taxon>
        <taxon>Pseudomonadati</taxon>
        <taxon>Pseudomonadota</taxon>
        <taxon>Alphaproteobacteria</taxon>
        <taxon>Rhodospirillales</taxon>
        <taxon>Roseiterribacteraceae</taxon>
        <taxon>Roseiterribacter</taxon>
    </lineage>
</organism>
<dbReference type="GO" id="GO:0045259">
    <property type="term" value="C:proton-transporting ATP synthase complex"/>
    <property type="evidence" value="ECO:0007669"/>
    <property type="project" value="UniProtKB-KW"/>
</dbReference>
<evidence type="ECO:0000256" key="2">
    <source>
        <dbReference type="ARBA" id="ARBA00022448"/>
    </source>
</evidence>
<dbReference type="AlphaFoldDB" id="A0A8S8XBZ6"/>
<proteinExistence type="inferred from homology"/>
<feature type="coiled-coil region" evidence="15">
    <location>
        <begin position="36"/>
        <end position="77"/>
    </location>
</feature>
<dbReference type="RefSeq" id="WP_420242702.1">
    <property type="nucleotide sequence ID" value="NZ_BOPV01000001.1"/>
</dbReference>
<comment type="caution">
    <text evidence="16">The sequence shown here is derived from an EMBL/GenBank/DDBJ whole genome shotgun (WGS) entry which is preliminary data.</text>
</comment>
<keyword evidence="9 13" id="KW-0066">ATP synthesis</keyword>
<dbReference type="GO" id="GO:0005886">
    <property type="term" value="C:plasma membrane"/>
    <property type="evidence" value="ECO:0007669"/>
    <property type="project" value="UniProtKB-SubCell"/>
</dbReference>
<dbReference type="Proteomes" id="UP000681075">
    <property type="component" value="Unassembled WGS sequence"/>
</dbReference>
<dbReference type="PANTHER" id="PTHR33445:SF1">
    <property type="entry name" value="ATP SYNTHASE SUBUNIT B"/>
    <property type="match status" value="1"/>
</dbReference>
<dbReference type="InterPro" id="IPR050059">
    <property type="entry name" value="ATP_synthase_B_chain"/>
</dbReference>
<keyword evidence="15" id="KW-0175">Coiled coil</keyword>
<dbReference type="GO" id="GO:0046961">
    <property type="term" value="F:proton-transporting ATPase activity, rotational mechanism"/>
    <property type="evidence" value="ECO:0007669"/>
    <property type="project" value="TreeGrafter"/>
</dbReference>
<dbReference type="PANTHER" id="PTHR33445">
    <property type="entry name" value="ATP SYNTHASE SUBUNIT B', CHLOROPLASTIC"/>
    <property type="match status" value="1"/>
</dbReference>
<keyword evidence="17" id="KW-1185">Reference proteome</keyword>
<evidence type="ECO:0000313" key="16">
    <source>
        <dbReference type="EMBL" id="GIL39602.1"/>
    </source>
</evidence>
<keyword evidence="2 13" id="KW-0813">Transport</keyword>
<evidence type="ECO:0000256" key="11">
    <source>
        <dbReference type="ARBA" id="ARBA00025614"/>
    </source>
</evidence>
<dbReference type="EMBL" id="BOPV01000001">
    <property type="protein sequence ID" value="GIL39602.1"/>
    <property type="molecule type" value="Genomic_DNA"/>
</dbReference>
<keyword evidence="3 13" id="KW-0138">CF(0)</keyword>
<dbReference type="Pfam" id="PF00430">
    <property type="entry name" value="ATP-synt_B"/>
    <property type="match status" value="1"/>
</dbReference>
<name>A0A8S8XBZ6_9PROT</name>
<evidence type="ECO:0000256" key="8">
    <source>
        <dbReference type="ARBA" id="ARBA00023136"/>
    </source>
</evidence>
<comment type="function">
    <text evidence="10 13">F(1)F(0) ATP synthase produces ATP from ADP in the presence of a proton or sodium gradient. F-type ATPases consist of two structural domains, F(1) containing the extramembraneous catalytic core and F(0) containing the membrane proton channel, linked together by a central stalk and a peripheral stalk. During catalysis, ATP synthesis in the catalytic domain of F(1) is coupled via a rotary mechanism of the central stalk subunits to proton translocation.</text>
</comment>
<accession>A0A8S8XBZ6</accession>
<evidence type="ECO:0000256" key="7">
    <source>
        <dbReference type="ARBA" id="ARBA00023065"/>
    </source>
</evidence>
<dbReference type="CDD" id="cd06503">
    <property type="entry name" value="ATP-synt_Fo_b"/>
    <property type="match status" value="1"/>
</dbReference>
<keyword evidence="13" id="KW-1003">Cell membrane</keyword>
<keyword evidence="8 13" id="KW-0472">Membrane</keyword>
<comment type="function">
    <text evidence="11">Component of the F(0) channel, it forms part of the peripheral stalk, linking F(1) to F(0). The b'-subunit is a diverged and duplicated form of b found in plants and photosynthetic bacteria.</text>
</comment>
<gene>
    <name evidence="16" type="primary">atpF2</name>
    <name evidence="13" type="synonym">atpF</name>
    <name evidence="16" type="ORF">TMPK1_18390</name>
</gene>
<keyword evidence="7 13" id="KW-0406">Ion transport</keyword>
<evidence type="ECO:0000256" key="1">
    <source>
        <dbReference type="ARBA" id="ARBA00005513"/>
    </source>
</evidence>
<keyword evidence="5 13" id="KW-0375">Hydrogen ion transport</keyword>
<evidence type="ECO:0000256" key="12">
    <source>
        <dbReference type="ARBA" id="ARBA00037847"/>
    </source>
</evidence>
<keyword evidence="6 13" id="KW-1133">Transmembrane helix</keyword>
<comment type="subunit">
    <text evidence="13">F-type ATPases have 2 components, F(1) - the catalytic core - and F(0) - the membrane proton channel. F(1) has five subunits: alpha(3), beta(3), gamma(1), delta(1), epsilon(1). F(0) has three main subunits: a(1), b(2) and c(10-14). The alpha and beta chains form an alternating ring which encloses part of the gamma chain. F(1) is attached to F(0) by a central stalk formed by the gamma and epsilon chains, while a peripheral stalk is formed by the delta and b chains.</text>
</comment>
<evidence type="ECO:0000256" key="15">
    <source>
        <dbReference type="SAM" id="Coils"/>
    </source>
</evidence>
<protein>
    <recommendedName>
        <fullName evidence="13">ATP synthase subunit b</fullName>
    </recommendedName>
    <alternativeName>
        <fullName evidence="13">ATP synthase F(0) sector subunit b</fullName>
    </alternativeName>
    <alternativeName>
        <fullName evidence="13">ATPase subunit I</fullName>
    </alternativeName>
    <alternativeName>
        <fullName evidence="13">F-type ATPase subunit b</fullName>
        <shortName evidence="13">F-ATPase subunit b</shortName>
    </alternativeName>
</protein>
<evidence type="ECO:0000256" key="5">
    <source>
        <dbReference type="ARBA" id="ARBA00022781"/>
    </source>
</evidence>
<keyword evidence="4 13" id="KW-0812">Transmembrane</keyword>